<sequence>MDKVKQENSAYKRIVPLKGNLLAKIREKLNGEKAKKEIEVDENELSLSINNNRELPTVSKVETPLKSPDKIIIQKVENVKIDVIHTTKLGRARRISSLFEEHPNGNESQIPKTETFAVPQNVLVQHPDARENENPEINEQPSSITFLSAVMPDNVCNTLVPLKLKRIIKKPKPPPAYRFQRVTIFRCKQSSYFPQPQPEFQIKIIYDEISNDGDELMTKPDASSTPQIISDSVSISESTLQPSTSKQFSENEKRKSGSRLSKIGWQDDILAVIGESRIREIDKDLKKIPNIVTGNAIETENVELKLILRHLLRHSKLNSIIETLTDRNEEKFTAEDSSNNGENHQVDNFDDNSFDPYSDESSLKELISDDQTSLDTQQNDDLSEIQLDNIEVSANELPKSPIVFNFDGNNEEIVQSPPSRKRKISSCSTESVKVVKRNTLNLERRKSSRSSVNVENSPKVVERNLSQEESQEKPSTNENISVLSDSSADGLPLSRMRSSKRRIIKDTDSDVSANETFDKSHEISKQNFNNLKSKKLINPINLKERKSSILIRNNYHKSPLKRGKTSEISFDSTIDNEKDLSARNVNEKRDKLKRSVTSKSNKFTEYFNDEEEIVKKEDKIVNNNKVEEKIVNTTNVKRPRGRPKKVIVVKEEKDEVEIVQVKKEIPEQPPEPLRKAIEHKVPYDMILQVISFTAPATKVGRIKSEELKERKKQLEEIRKTLKSLKYFQCGNCGKNVTKDLWIEHFLRHSGVAWIEGFEHPLSLDDWHESLRRLMNYFKFYKLESMQCRKCYQEKKSALGHLSHIILCGETQEKINRRMVTCEYCGEKMLPYYTSFHKNKCSGIERVKEEKIEVEVDDDKDGSRQDVTAEAFNSSGRLKRKSVKRAEKNFKKILGVLSNPSDELKIVNGEIKCQFCPNILFQSQDEAIEHVKKEHKASRIKNIYKEPQEMKNSYHLLKPSVEDFHYGIRKKTFLWTKEFVQLNLKVEQLPRIIPNFDLNSSSDITSTLKSLKFKTKSLKFAFSHDETYSLTYGKEYNNWKQLVIGEEADDNSSKTFYCGGSVTSIDWAPTNHEKNFLAVAVNNIESGIKLDLIEPLTSCVQLYEFENLRNEDFQRFNGIGKLNYVFVVNDGPICSIKFHPCETFAIEKRIGLLAVASANQSVLIYSLPYLNNDKSIVLPLVPNLICKLHEDDVLFKECFLMQTTRVAWHYTTISDENILAAGFVNGCVGLWNLNNFDSEDAIRTTIYPCNVIQAHHEPVTSLDFKSTKGRDYYLLTSSLDRKVKVYKINEMRIQEIDNHYASSRVLSAVWWLNWPSFLLSFDDSYSNAFPAVVNRQPLEFGSRNTTILPAVQSSIISLSINHWDNTVLLVSNSGDVFSNTMNQMLHHLHKKKPDSYDIRIQSSTDYSKIKSEENVGIVFQDFKCKIKHQKKYRQTPLDHLNEVQINQDCFNRNEKSHRFYALAYETGFIRVKYYKNLK</sequence>
<feature type="region of interest" description="Disordered" evidence="5">
    <location>
        <begin position="444"/>
        <end position="520"/>
    </location>
</feature>
<feature type="region of interest" description="Disordered" evidence="5">
    <location>
        <begin position="232"/>
        <end position="259"/>
    </location>
</feature>
<evidence type="ECO:0000313" key="6">
    <source>
        <dbReference type="EMBL" id="CRK94797.1"/>
    </source>
</evidence>
<dbReference type="STRING" id="568069.A0A1J1I3C6"/>
<protein>
    <submittedName>
        <fullName evidence="6">CLUMA_CG008291, isoform A</fullName>
    </submittedName>
</protein>
<feature type="compositionally biased region" description="Basic and acidic residues" evidence="5">
    <location>
        <begin position="460"/>
        <end position="472"/>
    </location>
</feature>
<comment type="subcellular location">
    <subcellularLocation>
        <location evidence="1">Nucleus</location>
    </subcellularLocation>
</comment>
<dbReference type="InterPro" id="IPR015943">
    <property type="entry name" value="WD40/YVTN_repeat-like_dom_sf"/>
</dbReference>
<dbReference type="OrthoDB" id="4703at2759"/>
<dbReference type="InterPro" id="IPR036322">
    <property type="entry name" value="WD40_repeat_dom_sf"/>
</dbReference>
<dbReference type="PANTHER" id="PTHR15052">
    <property type="entry name" value="RNA POLYMERASE III TRANSCRIPTION INITIATION FACTOR COMPLEX SUBUNIT"/>
    <property type="match status" value="1"/>
</dbReference>
<dbReference type="PANTHER" id="PTHR15052:SF2">
    <property type="entry name" value="GENERAL TRANSCRIPTION FACTOR 3C POLYPEPTIDE 2"/>
    <property type="match status" value="1"/>
</dbReference>
<dbReference type="Gene3D" id="2.130.10.10">
    <property type="entry name" value="YVTN repeat-like/Quinoprotein amine dehydrogenase"/>
    <property type="match status" value="1"/>
</dbReference>
<dbReference type="Proteomes" id="UP000183832">
    <property type="component" value="Unassembled WGS sequence"/>
</dbReference>
<accession>A0A1J1I3C6</accession>
<dbReference type="GO" id="GO:0000127">
    <property type="term" value="C:transcription factor TFIIIC complex"/>
    <property type="evidence" value="ECO:0007669"/>
    <property type="project" value="TreeGrafter"/>
</dbReference>
<dbReference type="SMART" id="SM00320">
    <property type="entry name" value="WD40"/>
    <property type="match status" value="2"/>
</dbReference>
<feature type="compositionally biased region" description="Polar residues" evidence="5">
    <location>
        <begin position="473"/>
        <end position="487"/>
    </location>
</feature>
<proteinExistence type="predicted"/>
<evidence type="ECO:0000256" key="5">
    <source>
        <dbReference type="SAM" id="MobiDB-lite"/>
    </source>
</evidence>
<organism evidence="6 7">
    <name type="scientific">Clunio marinus</name>
    <dbReference type="NCBI Taxonomy" id="568069"/>
    <lineage>
        <taxon>Eukaryota</taxon>
        <taxon>Metazoa</taxon>
        <taxon>Ecdysozoa</taxon>
        <taxon>Arthropoda</taxon>
        <taxon>Hexapoda</taxon>
        <taxon>Insecta</taxon>
        <taxon>Pterygota</taxon>
        <taxon>Neoptera</taxon>
        <taxon>Endopterygota</taxon>
        <taxon>Diptera</taxon>
        <taxon>Nematocera</taxon>
        <taxon>Chironomoidea</taxon>
        <taxon>Chironomidae</taxon>
        <taxon>Clunio</taxon>
    </lineage>
</organism>
<dbReference type="PROSITE" id="PS50082">
    <property type="entry name" value="WD_REPEATS_2"/>
    <property type="match status" value="1"/>
</dbReference>
<dbReference type="GO" id="GO:0006383">
    <property type="term" value="P:transcription by RNA polymerase III"/>
    <property type="evidence" value="ECO:0007669"/>
    <property type="project" value="TreeGrafter"/>
</dbReference>
<reference evidence="6 7" key="1">
    <citation type="submission" date="2015-04" db="EMBL/GenBank/DDBJ databases">
        <authorList>
            <person name="Syromyatnikov M.Y."/>
            <person name="Popov V.N."/>
        </authorList>
    </citation>
    <scope>NUCLEOTIDE SEQUENCE [LARGE SCALE GENOMIC DNA]</scope>
</reference>
<dbReference type="SUPFAM" id="SSF50978">
    <property type="entry name" value="WD40 repeat-like"/>
    <property type="match status" value="1"/>
</dbReference>
<evidence type="ECO:0000256" key="2">
    <source>
        <dbReference type="ARBA" id="ARBA00023163"/>
    </source>
</evidence>
<keyword evidence="7" id="KW-1185">Reference proteome</keyword>
<evidence type="ECO:0000256" key="4">
    <source>
        <dbReference type="PROSITE-ProRule" id="PRU00221"/>
    </source>
</evidence>
<feature type="compositionally biased region" description="Polar residues" evidence="5">
    <location>
        <begin position="369"/>
        <end position="378"/>
    </location>
</feature>
<dbReference type="InterPro" id="IPR052416">
    <property type="entry name" value="GTF3C_component"/>
</dbReference>
<feature type="region of interest" description="Disordered" evidence="5">
    <location>
        <begin position="409"/>
        <end position="428"/>
    </location>
</feature>
<name>A0A1J1I3C6_9DIPT</name>
<feature type="region of interest" description="Disordered" evidence="5">
    <location>
        <begin position="332"/>
        <end position="378"/>
    </location>
</feature>
<keyword evidence="2" id="KW-0804">Transcription</keyword>
<gene>
    <name evidence="6" type="ORF">CLUMA_CG008291</name>
</gene>
<evidence type="ECO:0000313" key="7">
    <source>
        <dbReference type="Proteomes" id="UP000183832"/>
    </source>
</evidence>
<keyword evidence="3" id="KW-0539">Nucleus</keyword>
<dbReference type="Pfam" id="PF00400">
    <property type="entry name" value="WD40"/>
    <property type="match status" value="1"/>
</dbReference>
<evidence type="ECO:0000256" key="3">
    <source>
        <dbReference type="ARBA" id="ARBA00023242"/>
    </source>
</evidence>
<dbReference type="InterPro" id="IPR001680">
    <property type="entry name" value="WD40_rpt"/>
</dbReference>
<feature type="compositionally biased region" description="Polar residues" evidence="5">
    <location>
        <begin position="232"/>
        <end position="248"/>
    </location>
</feature>
<dbReference type="GO" id="GO:0005634">
    <property type="term" value="C:nucleus"/>
    <property type="evidence" value="ECO:0007669"/>
    <property type="project" value="UniProtKB-SubCell"/>
</dbReference>
<dbReference type="EMBL" id="CVRI01000040">
    <property type="protein sequence ID" value="CRK94797.1"/>
    <property type="molecule type" value="Genomic_DNA"/>
</dbReference>
<feature type="repeat" description="WD" evidence="4">
    <location>
        <begin position="1251"/>
        <end position="1295"/>
    </location>
</feature>
<evidence type="ECO:0000256" key="1">
    <source>
        <dbReference type="ARBA" id="ARBA00004123"/>
    </source>
</evidence>
<keyword evidence="4" id="KW-0853">WD repeat</keyword>